<comment type="caution">
    <text evidence="1">The sequence shown here is derived from an EMBL/GenBank/DDBJ whole genome shotgun (WGS) entry which is preliminary data.</text>
</comment>
<keyword evidence="2" id="KW-1185">Reference proteome</keyword>
<gene>
    <name evidence="1" type="ORF">F383_38785</name>
</gene>
<proteinExistence type="predicted"/>
<evidence type="ECO:0000313" key="1">
    <source>
        <dbReference type="EMBL" id="KHG00156.1"/>
    </source>
</evidence>
<protein>
    <submittedName>
        <fullName evidence="1">Uncharacterized protein</fullName>
    </submittedName>
</protein>
<accession>A0A0B0MMJ2</accession>
<reference evidence="2" key="1">
    <citation type="submission" date="2014-09" db="EMBL/GenBank/DDBJ databases">
        <authorList>
            <person name="Mudge J."/>
            <person name="Ramaraj T."/>
            <person name="Lindquist I.E."/>
            <person name="Bharti A.K."/>
            <person name="Sundararajan A."/>
            <person name="Cameron C.T."/>
            <person name="Woodward J.E."/>
            <person name="May G.D."/>
            <person name="Brubaker C."/>
            <person name="Broadhvest J."/>
            <person name="Wilkins T.A."/>
        </authorList>
    </citation>
    <scope>NUCLEOTIDE SEQUENCE</scope>
    <source>
        <strain evidence="2">cv. AKA8401</strain>
    </source>
</reference>
<sequence length="16" mass="1877">MSLLRQSLVQIEKGQF</sequence>
<dbReference type="EMBL" id="JRRC01115542">
    <property type="protein sequence ID" value="KHG00156.1"/>
    <property type="molecule type" value="Genomic_DNA"/>
</dbReference>
<dbReference type="AlphaFoldDB" id="A0A0B0MMJ2"/>
<organism evidence="1 2">
    <name type="scientific">Gossypium arboreum</name>
    <name type="common">Tree cotton</name>
    <name type="synonym">Gossypium nanking</name>
    <dbReference type="NCBI Taxonomy" id="29729"/>
    <lineage>
        <taxon>Eukaryota</taxon>
        <taxon>Viridiplantae</taxon>
        <taxon>Streptophyta</taxon>
        <taxon>Embryophyta</taxon>
        <taxon>Tracheophyta</taxon>
        <taxon>Spermatophyta</taxon>
        <taxon>Magnoliopsida</taxon>
        <taxon>eudicotyledons</taxon>
        <taxon>Gunneridae</taxon>
        <taxon>Pentapetalae</taxon>
        <taxon>rosids</taxon>
        <taxon>malvids</taxon>
        <taxon>Malvales</taxon>
        <taxon>Malvaceae</taxon>
        <taxon>Malvoideae</taxon>
        <taxon>Gossypium</taxon>
    </lineage>
</organism>
<dbReference type="Proteomes" id="UP000032142">
    <property type="component" value="Unassembled WGS sequence"/>
</dbReference>
<name>A0A0B0MMJ2_GOSAR</name>
<evidence type="ECO:0000313" key="2">
    <source>
        <dbReference type="Proteomes" id="UP000032142"/>
    </source>
</evidence>